<dbReference type="EMBL" id="JAKZGS010000026">
    <property type="protein sequence ID" value="MCH7400062.1"/>
    <property type="molecule type" value="Genomic_DNA"/>
</dbReference>
<name>A0ABS9UTV6_9BACT</name>
<gene>
    <name evidence="1" type="ORF">MM236_18855</name>
</gene>
<keyword evidence="2" id="KW-1185">Reference proteome</keyword>
<sequence length="153" mass="17885">MLFHKSLLAKAIPFPAVGFYDQWLALNAAAMGQIENTKEVLVRYRQHANNQTDLEGKRRRITGFQRAKMRISRENIWLIACKPIFQNQKAECFPKIIDLANSRENSYFSFGFGLEIWRNRNLYLSITSKGFFSDLAFASRYSWGLKLKKLFHV</sequence>
<proteinExistence type="predicted"/>
<evidence type="ECO:0000313" key="1">
    <source>
        <dbReference type="EMBL" id="MCH7400062.1"/>
    </source>
</evidence>
<comment type="caution">
    <text evidence="1">The sequence shown here is derived from an EMBL/GenBank/DDBJ whole genome shotgun (WGS) entry which is preliminary data.</text>
</comment>
<dbReference type="Proteomes" id="UP001165488">
    <property type="component" value="Unassembled WGS sequence"/>
</dbReference>
<accession>A0ABS9UTV6</accession>
<dbReference type="RefSeq" id="WP_241276555.1">
    <property type="nucleotide sequence ID" value="NZ_JAKZGS010000026.1"/>
</dbReference>
<protein>
    <submittedName>
        <fullName evidence="1">Uncharacterized protein</fullName>
    </submittedName>
</protein>
<evidence type="ECO:0000313" key="2">
    <source>
        <dbReference type="Proteomes" id="UP001165488"/>
    </source>
</evidence>
<organism evidence="1 2">
    <name type="scientific">Belliella calami</name>
    <dbReference type="NCBI Taxonomy" id="2923436"/>
    <lineage>
        <taxon>Bacteria</taxon>
        <taxon>Pseudomonadati</taxon>
        <taxon>Bacteroidota</taxon>
        <taxon>Cytophagia</taxon>
        <taxon>Cytophagales</taxon>
        <taxon>Cyclobacteriaceae</taxon>
        <taxon>Belliella</taxon>
    </lineage>
</organism>
<reference evidence="1" key="1">
    <citation type="submission" date="2022-03" db="EMBL/GenBank/DDBJ databases">
        <title>De novo assembled genomes of Belliella spp. (Cyclobacteriaceae) strains.</title>
        <authorList>
            <person name="Szabo A."/>
            <person name="Korponai K."/>
            <person name="Felfoldi T."/>
        </authorList>
    </citation>
    <scope>NUCLEOTIDE SEQUENCE</scope>
    <source>
        <strain evidence="1">DSM 107340</strain>
    </source>
</reference>